<feature type="compositionally biased region" description="Basic and acidic residues" evidence="1">
    <location>
        <begin position="112"/>
        <end position="125"/>
    </location>
</feature>
<evidence type="ECO:0000256" key="1">
    <source>
        <dbReference type="SAM" id="MobiDB-lite"/>
    </source>
</evidence>
<proteinExistence type="predicted"/>
<protein>
    <submittedName>
        <fullName evidence="2">Uncharacterized protein</fullName>
    </submittedName>
</protein>
<evidence type="ECO:0000313" key="3">
    <source>
        <dbReference type="Proteomes" id="UP000217790"/>
    </source>
</evidence>
<reference evidence="3" key="1">
    <citation type="journal article" date="2017" name="Nat. Ecol. Evol.">
        <title>Genome expansion and lineage-specific genetic innovations in the forest pathogenic fungi Armillaria.</title>
        <authorList>
            <person name="Sipos G."/>
            <person name="Prasanna A.N."/>
            <person name="Walter M.C."/>
            <person name="O'Connor E."/>
            <person name="Balint B."/>
            <person name="Krizsan K."/>
            <person name="Kiss B."/>
            <person name="Hess J."/>
            <person name="Varga T."/>
            <person name="Slot J."/>
            <person name="Riley R."/>
            <person name="Boka B."/>
            <person name="Rigling D."/>
            <person name="Barry K."/>
            <person name="Lee J."/>
            <person name="Mihaltcheva S."/>
            <person name="LaButti K."/>
            <person name="Lipzen A."/>
            <person name="Waldron R."/>
            <person name="Moloney N.M."/>
            <person name="Sperisen C."/>
            <person name="Kredics L."/>
            <person name="Vagvoelgyi C."/>
            <person name="Patrignani A."/>
            <person name="Fitzpatrick D."/>
            <person name="Nagy I."/>
            <person name="Doyle S."/>
            <person name="Anderson J.B."/>
            <person name="Grigoriev I.V."/>
            <person name="Gueldener U."/>
            <person name="Muensterkoetter M."/>
            <person name="Nagy L.G."/>
        </authorList>
    </citation>
    <scope>NUCLEOTIDE SEQUENCE [LARGE SCALE GENOMIC DNA]</scope>
    <source>
        <strain evidence="3">Ar21-2</strain>
    </source>
</reference>
<evidence type="ECO:0000313" key="2">
    <source>
        <dbReference type="EMBL" id="PBK91202.1"/>
    </source>
</evidence>
<sequence length="189" mass="20622">MYTTLAPLLHPPEHILHTQYLSKLHCKCARDSEHPPPICKRAPDVSGGDGDLTLKRAQVQTLSDTTDLSKLINETSHSLVALTGASVAPDLLEQIITGDEKGVIMVSNDTEQPPKHGQVGDDTHPMPEAPTGVSNSAGNDVIGVSDEDEEPKLELPEDLLQWQENMKKGLQSYLKDHQLLATIHNEENS</sequence>
<feature type="region of interest" description="Disordered" evidence="1">
    <location>
        <begin position="110"/>
        <end position="152"/>
    </location>
</feature>
<accession>A0A2H3DIA0</accession>
<dbReference type="Proteomes" id="UP000217790">
    <property type="component" value="Unassembled WGS sequence"/>
</dbReference>
<dbReference type="AlphaFoldDB" id="A0A2H3DIA0"/>
<organism evidence="2 3">
    <name type="scientific">Armillaria gallica</name>
    <name type="common">Bulbous honey fungus</name>
    <name type="synonym">Armillaria bulbosa</name>
    <dbReference type="NCBI Taxonomy" id="47427"/>
    <lineage>
        <taxon>Eukaryota</taxon>
        <taxon>Fungi</taxon>
        <taxon>Dikarya</taxon>
        <taxon>Basidiomycota</taxon>
        <taxon>Agaricomycotina</taxon>
        <taxon>Agaricomycetes</taxon>
        <taxon>Agaricomycetidae</taxon>
        <taxon>Agaricales</taxon>
        <taxon>Marasmiineae</taxon>
        <taxon>Physalacriaceae</taxon>
        <taxon>Armillaria</taxon>
    </lineage>
</organism>
<dbReference type="InParanoid" id="A0A2H3DIA0"/>
<keyword evidence="3" id="KW-1185">Reference proteome</keyword>
<gene>
    <name evidence="2" type="ORF">ARMGADRAFT_1107135</name>
</gene>
<name>A0A2H3DIA0_ARMGA</name>
<dbReference type="EMBL" id="KZ293662">
    <property type="protein sequence ID" value="PBK91202.1"/>
    <property type="molecule type" value="Genomic_DNA"/>
</dbReference>